<dbReference type="InterPro" id="IPR013324">
    <property type="entry name" value="RNA_pol_sigma_r3/r4-like"/>
</dbReference>
<dbReference type="GO" id="GO:0006352">
    <property type="term" value="P:DNA-templated transcription initiation"/>
    <property type="evidence" value="ECO:0007669"/>
    <property type="project" value="InterPro"/>
</dbReference>
<feature type="domain" description="RNA polymerase sigma-70 region 2" evidence="5">
    <location>
        <begin position="13"/>
        <end position="74"/>
    </location>
</feature>
<keyword evidence="4" id="KW-0804">Transcription</keyword>
<evidence type="ECO:0000256" key="4">
    <source>
        <dbReference type="ARBA" id="ARBA00023163"/>
    </source>
</evidence>
<dbReference type="GO" id="GO:0016987">
    <property type="term" value="F:sigma factor activity"/>
    <property type="evidence" value="ECO:0007669"/>
    <property type="project" value="UniProtKB-KW"/>
</dbReference>
<dbReference type="RefSeq" id="WP_074760042.1">
    <property type="nucleotide sequence ID" value="NZ_FNRF01000001.1"/>
</dbReference>
<evidence type="ECO:0000259" key="6">
    <source>
        <dbReference type="Pfam" id="PF08281"/>
    </source>
</evidence>
<evidence type="ECO:0000256" key="1">
    <source>
        <dbReference type="ARBA" id="ARBA00010641"/>
    </source>
</evidence>
<feature type="domain" description="RNA polymerase sigma factor 70 region 4 type 2" evidence="6">
    <location>
        <begin position="105"/>
        <end position="157"/>
    </location>
</feature>
<gene>
    <name evidence="7" type="ORF">SAMN05216462_0447</name>
</gene>
<protein>
    <submittedName>
        <fullName evidence="7">RNA polymerase sigma-70 factor, ECF subfamily</fullName>
    </submittedName>
</protein>
<dbReference type="Pfam" id="PF04542">
    <property type="entry name" value="Sigma70_r2"/>
    <property type="match status" value="1"/>
</dbReference>
<dbReference type="InterPro" id="IPR039425">
    <property type="entry name" value="RNA_pol_sigma-70-like"/>
</dbReference>
<dbReference type="InterPro" id="IPR013249">
    <property type="entry name" value="RNA_pol_sigma70_r4_t2"/>
</dbReference>
<proteinExistence type="inferred from homology"/>
<evidence type="ECO:0000256" key="2">
    <source>
        <dbReference type="ARBA" id="ARBA00023015"/>
    </source>
</evidence>
<reference evidence="7 8" key="1">
    <citation type="submission" date="2016-10" db="EMBL/GenBank/DDBJ databases">
        <authorList>
            <person name="de Groot N.N."/>
        </authorList>
    </citation>
    <scope>NUCLEOTIDE SEQUENCE [LARGE SCALE GENOMIC DNA]</scope>
    <source>
        <strain evidence="7 8">D31d</strain>
    </source>
</reference>
<dbReference type="PANTHER" id="PTHR43133">
    <property type="entry name" value="RNA POLYMERASE ECF-TYPE SIGMA FACTO"/>
    <property type="match status" value="1"/>
</dbReference>
<dbReference type="Proteomes" id="UP000182257">
    <property type="component" value="Unassembled WGS sequence"/>
</dbReference>
<dbReference type="Gene3D" id="1.10.1740.10">
    <property type="match status" value="1"/>
</dbReference>
<dbReference type="EMBL" id="FNRF01000001">
    <property type="protein sequence ID" value="SEA04825.1"/>
    <property type="molecule type" value="Genomic_DNA"/>
</dbReference>
<evidence type="ECO:0000313" key="7">
    <source>
        <dbReference type="EMBL" id="SEA04825.1"/>
    </source>
</evidence>
<dbReference type="InterPro" id="IPR013325">
    <property type="entry name" value="RNA_pol_sigma_r2"/>
</dbReference>
<dbReference type="PANTHER" id="PTHR43133:SF46">
    <property type="entry name" value="RNA POLYMERASE SIGMA-70 FACTOR ECF SUBFAMILY"/>
    <property type="match status" value="1"/>
</dbReference>
<dbReference type="InterPro" id="IPR007627">
    <property type="entry name" value="RNA_pol_sigma70_r2"/>
</dbReference>
<evidence type="ECO:0000256" key="3">
    <source>
        <dbReference type="ARBA" id="ARBA00023082"/>
    </source>
</evidence>
<name>A0A1H3XZD3_XYLRU</name>
<sequence length="164" mass="19292">MINHQFITNYYITHRDELLTYVSTRLGGRAEAEDVVQNVFLRLLTSTKLITETTLPALAYTTARHMICDFYRRRINANDYEHYIREVCSEELSADSVYSIREITEQLERGLARLPENCREVYRLHIYDGMKVSEISDFLGENYKSVEYCLGTARKAMRQYLRAI</sequence>
<evidence type="ECO:0000313" key="8">
    <source>
        <dbReference type="Proteomes" id="UP000182257"/>
    </source>
</evidence>
<dbReference type="InterPro" id="IPR014284">
    <property type="entry name" value="RNA_pol_sigma-70_dom"/>
</dbReference>
<dbReference type="SUPFAM" id="SSF88946">
    <property type="entry name" value="Sigma2 domain of RNA polymerase sigma factors"/>
    <property type="match status" value="1"/>
</dbReference>
<dbReference type="AlphaFoldDB" id="A0A1H3XZD3"/>
<keyword evidence="2" id="KW-0805">Transcription regulation</keyword>
<dbReference type="InterPro" id="IPR036388">
    <property type="entry name" value="WH-like_DNA-bd_sf"/>
</dbReference>
<comment type="similarity">
    <text evidence="1">Belongs to the sigma-70 factor family. ECF subfamily.</text>
</comment>
<dbReference type="Pfam" id="PF08281">
    <property type="entry name" value="Sigma70_r4_2"/>
    <property type="match status" value="1"/>
</dbReference>
<dbReference type="SUPFAM" id="SSF88659">
    <property type="entry name" value="Sigma3 and sigma4 domains of RNA polymerase sigma factors"/>
    <property type="match status" value="1"/>
</dbReference>
<organism evidence="7 8">
    <name type="scientific">Xylanibacter ruminicola</name>
    <name type="common">Prevotella ruminicola</name>
    <dbReference type="NCBI Taxonomy" id="839"/>
    <lineage>
        <taxon>Bacteria</taxon>
        <taxon>Pseudomonadati</taxon>
        <taxon>Bacteroidota</taxon>
        <taxon>Bacteroidia</taxon>
        <taxon>Bacteroidales</taxon>
        <taxon>Prevotellaceae</taxon>
        <taxon>Xylanibacter</taxon>
    </lineage>
</organism>
<dbReference type="NCBIfam" id="TIGR02937">
    <property type="entry name" value="sigma70-ECF"/>
    <property type="match status" value="1"/>
</dbReference>
<evidence type="ECO:0000259" key="5">
    <source>
        <dbReference type="Pfam" id="PF04542"/>
    </source>
</evidence>
<dbReference type="GO" id="GO:0003677">
    <property type="term" value="F:DNA binding"/>
    <property type="evidence" value="ECO:0007669"/>
    <property type="project" value="InterPro"/>
</dbReference>
<accession>A0A1H3XZD3</accession>
<keyword evidence="3" id="KW-0731">Sigma factor</keyword>
<dbReference type="Gene3D" id="1.10.10.10">
    <property type="entry name" value="Winged helix-like DNA-binding domain superfamily/Winged helix DNA-binding domain"/>
    <property type="match status" value="1"/>
</dbReference>
<dbReference type="OrthoDB" id="1034453at2"/>